<comment type="caution">
    <text evidence="1">The sequence shown here is derived from an EMBL/GenBank/DDBJ whole genome shotgun (WGS) entry which is preliminary data.</text>
</comment>
<dbReference type="RefSeq" id="WP_106987841.1">
    <property type="nucleotide sequence ID" value="NZ_PYLP01000006.1"/>
</dbReference>
<dbReference type="AlphaFoldDB" id="A0A2T3FYZ3"/>
<dbReference type="Proteomes" id="UP000241201">
    <property type="component" value="Unassembled WGS sequence"/>
</dbReference>
<dbReference type="EMBL" id="PYLP01000006">
    <property type="protein sequence ID" value="PST40534.1"/>
    <property type="molecule type" value="Genomic_DNA"/>
</dbReference>
<organism evidence="1 2">
    <name type="scientific">Faecalibacillus faecis</name>
    <dbReference type="NCBI Taxonomy" id="1982628"/>
    <lineage>
        <taxon>Bacteria</taxon>
        <taxon>Bacillati</taxon>
        <taxon>Bacillota</taxon>
        <taxon>Erysipelotrichia</taxon>
        <taxon>Erysipelotrichales</taxon>
        <taxon>Coprobacillaceae</taxon>
        <taxon>Faecalibacillus</taxon>
    </lineage>
</organism>
<name>A0A2T3FYZ3_9FIRM</name>
<reference evidence="2" key="1">
    <citation type="submission" date="2018-03" db="EMBL/GenBank/DDBJ databases">
        <title>Lachnoclostridium SNUG30370 gen.nov., sp.nov., isolated from human faeces.</title>
        <authorList>
            <person name="Seo B."/>
            <person name="Jeon K."/>
            <person name="Ko G."/>
        </authorList>
    </citation>
    <scope>NUCLEOTIDE SEQUENCE [LARGE SCALE GENOMIC DNA]</scope>
    <source>
        <strain evidence="2">SNUG30370</strain>
    </source>
</reference>
<accession>A0A2T3FYZ3</accession>
<proteinExistence type="predicted"/>
<keyword evidence="2" id="KW-1185">Reference proteome</keyword>
<sequence>MTAKEMFEEIGLQELKFNSEEMMYDDEENDLLNTYVSFNKSRSFRDDRQKPRNEIEIFFFPDECIDFDKFITAVKKKAEEMGWLE</sequence>
<dbReference type="GeneID" id="77470716"/>
<protein>
    <submittedName>
        <fullName evidence="1">Uncharacterized protein</fullName>
    </submittedName>
</protein>
<evidence type="ECO:0000313" key="2">
    <source>
        <dbReference type="Proteomes" id="UP000241201"/>
    </source>
</evidence>
<evidence type="ECO:0000313" key="1">
    <source>
        <dbReference type="EMBL" id="PST40534.1"/>
    </source>
</evidence>
<gene>
    <name evidence="1" type="ORF">C7U55_06375</name>
</gene>